<evidence type="ECO:0000313" key="2">
    <source>
        <dbReference type="EMBL" id="KAK3288128.1"/>
    </source>
</evidence>
<evidence type="ECO:0000259" key="1">
    <source>
        <dbReference type="Pfam" id="PF14675"/>
    </source>
</evidence>
<accession>A0AAE0H1G3</accession>
<dbReference type="AlphaFoldDB" id="A0AAE0H1G3"/>
<organism evidence="2 3">
    <name type="scientific">Cymbomonas tetramitiformis</name>
    <dbReference type="NCBI Taxonomy" id="36881"/>
    <lineage>
        <taxon>Eukaryota</taxon>
        <taxon>Viridiplantae</taxon>
        <taxon>Chlorophyta</taxon>
        <taxon>Pyramimonadophyceae</taxon>
        <taxon>Pyramimonadales</taxon>
        <taxon>Pyramimonadaceae</taxon>
        <taxon>Cymbomonas</taxon>
    </lineage>
</organism>
<name>A0AAE0H1G3_9CHLO</name>
<dbReference type="InterPro" id="IPR029308">
    <property type="entry name" value="FANCI_S1"/>
</dbReference>
<feature type="non-terminal residue" evidence="2">
    <location>
        <position position="302"/>
    </location>
</feature>
<dbReference type="GO" id="GO:0070182">
    <property type="term" value="F:DNA polymerase binding"/>
    <property type="evidence" value="ECO:0007669"/>
    <property type="project" value="TreeGrafter"/>
</dbReference>
<feature type="domain" description="FANCI solenoid 1" evidence="1">
    <location>
        <begin position="75"/>
        <end position="295"/>
    </location>
</feature>
<dbReference type="PANTHER" id="PTHR21818:SF0">
    <property type="entry name" value="FANCONI ANEMIA GROUP I PROTEIN"/>
    <property type="match status" value="1"/>
</dbReference>
<dbReference type="GO" id="GO:0006281">
    <property type="term" value="P:DNA repair"/>
    <property type="evidence" value="ECO:0007669"/>
    <property type="project" value="InterPro"/>
</dbReference>
<proteinExistence type="predicted"/>
<keyword evidence="3" id="KW-1185">Reference proteome</keyword>
<protein>
    <recommendedName>
        <fullName evidence="1">FANCI solenoid 1 domain-containing protein</fullName>
    </recommendedName>
</protein>
<dbReference type="InterPro" id="IPR026171">
    <property type="entry name" value="FANCI"/>
</dbReference>
<dbReference type="PANTHER" id="PTHR21818">
    <property type="entry name" value="BC025462 PROTEIN"/>
    <property type="match status" value="1"/>
</dbReference>
<dbReference type="EMBL" id="LGRX02000598">
    <property type="protein sequence ID" value="KAK3288128.1"/>
    <property type="molecule type" value="Genomic_DNA"/>
</dbReference>
<reference evidence="2 3" key="1">
    <citation type="journal article" date="2015" name="Genome Biol. Evol.">
        <title>Comparative Genomics of a Bacterivorous Green Alga Reveals Evolutionary Causalities and Consequences of Phago-Mixotrophic Mode of Nutrition.</title>
        <authorList>
            <person name="Burns J.A."/>
            <person name="Paasch A."/>
            <person name="Narechania A."/>
            <person name="Kim E."/>
        </authorList>
    </citation>
    <scope>NUCLEOTIDE SEQUENCE [LARGE SCALE GENOMIC DNA]</scope>
    <source>
        <strain evidence="2 3">PLY_AMNH</strain>
    </source>
</reference>
<dbReference type="Proteomes" id="UP001190700">
    <property type="component" value="Unassembled WGS sequence"/>
</dbReference>
<evidence type="ECO:0000313" key="3">
    <source>
        <dbReference type="Proteomes" id="UP001190700"/>
    </source>
</evidence>
<sequence length="302" mass="34300">MENTIVEKARSYLQGSKELRQEGRRSLREFIFEQDRGDLLAVVEKGDPCEFLRAVFSTLEPLPFEANEDNVACKKLRLELIHRVLKILGESQLSERRANSWIEILLRELDSISVARLPTVVESILEQFQANAGEGRALELLPKCLALIDASSSYVFLPSDDIEHLDEDAVTMTPAEYRGKALSCLCSIEWPLPLVALLLKVIRDAPMTTAQLEQVVMTALKRSRKLDLQELPAVAYQLLLLSKLGLKRLIIQGIVELFEWLEDRWKHREGSKQAGHDQLRHIQGTIMLHINFAAKQDPELGQ</sequence>
<comment type="caution">
    <text evidence="2">The sequence shown here is derived from an EMBL/GenBank/DDBJ whole genome shotgun (WGS) entry which is preliminary data.</text>
</comment>
<dbReference type="Pfam" id="PF14675">
    <property type="entry name" value="FANCI_S1"/>
    <property type="match status" value="1"/>
</dbReference>
<gene>
    <name evidence="2" type="ORF">CYMTET_4384</name>
</gene>